<evidence type="ECO:0000313" key="2">
    <source>
        <dbReference type="EMBL" id="WEW56821.1"/>
    </source>
</evidence>
<feature type="region of interest" description="Disordered" evidence="1">
    <location>
        <begin position="50"/>
        <end position="85"/>
    </location>
</feature>
<protein>
    <submittedName>
        <fullName evidence="2">Uncharacterized protein</fullName>
    </submittedName>
</protein>
<accession>A0AAF0DDU4</accession>
<evidence type="ECO:0000256" key="1">
    <source>
        <dbReference type="SAM" id="MobiDB-lite"/>
    </source>
</evidence>
<proteinExistence type="predicted"/>
<dbReference type="Proteomes" id="UP001219355">
    <property type="component" value="Chromosome 1"/>
</dbReference>
<organism evidence="2 3">
    <name type="scientific">Emydomyces testavorans</name>
    <dbReference type="NCBI Taxonomy" id="2070801"/>
    <lineage>
        <taxon>Eukaryota</taxon>
        <taxon>Fungi</taxon>
        <taxon>Dikarya</taxon>
        <taxon>Ascomycota</taxon>
        <taxon>Pezizomycotina</taxon>
        <taxon>Eurotiomycetes</taxon>
        <taxon>Eurotiomycetidae</taxon>
        <taxon>Onygenales</taxon>
        <taxon>Nannizziopsiaceae</taxon>
        <taxon>Emydomyces</taxon>
    </lineage>
</organism>
<dbReference type="AlphaFoldDB" id="A0AAF0DDU4"/>
<reference evidence="2" key="1">
    <citation type="submission" date="2023-03" db="EMBL/GenBank/DDBJ databases">
        <title>Emydomyces testavorans Genome Sequence.</title>
        <authorList>
            <person name="Hoyer L."/>
        </authorList>
    </citation>
    <scope>NUCLEOTIDE SEQUENCE</scope>
    <source>
        <strain evidence="2">16-2883</strain>
    </source>
</reference>
<feature type="region of interest" description="Disordered" evidence="1">
    <location>
        <begin position="1"/>
        <end position="22"/>
    </location>
</feature>
<evidence type="ECO:0000313" key="3">
    <source>
        <dbReference type="Proteomes" id="UP001219355"/>
    </source>
</evidence>
<dbReference type="EMBL" id="CP120627">
    <property type="protein sequence ID" value="WEW56821.1"/>
    <property type="molecule type" value="Genomic_DNA"/>
</dbReference>
<keyword evidence="3" id="KW-1185">Reference proteome</keyword>
<name>A0AAF0DDU4_9EURO</name>
<gene>
    <name evidence="2" type="ORF">PRK78_002276</name>
</gene>
<sequence>MESATSMAADADREPTPESTVAGAKKLSTLAMAVHMTTTTNATEMVNAATTDMPDTAKSTRLTRLAHASTRSHRRIDSKHPDLPR</sequence>